<evidence type="ECO:0000313" key="9">
    <source>
        <dbReference type="EMBL" id="KAG2320654.1"/>
    </source>
</evidence>
<dbReference type="InterPro" id="IPR036514">
    <property type="entry name" value="SGNH_hydro_sf"/>
</dbReference>
<keyword evidence="3" id="KW-0964">Secreted</keyword>
<evidence type="ECO:0000256" key="8">
    <source>
        <dbReference type="SAM" id="SignalP"/>
    </source>
</evidence>
<dbReference type="InterPro" id="IPR051238">
    <property type="entry name" value="GDSL_esterase/lipase"/>
</dbReference>
<organism evidence="9 10">
    <name type="scientific">Brassica carinata</name>
    <name type="common">Ethiopian mustard</name>
    <name type="synonym">Abyssinian cabbage</name>
    <dbReference type="NCBI Taxonomy" id="52824"/>
    <lineage>
        <taxon>Eukaryota</taxon>
        <taxon>Viridiplantae</taxon>
        <taxon>Streptophyta</taxon>
        <taxon>Embryophyta</taxon>
        <taxon>Tracheophyta</taxon>
        <taxon>Spermatophyta</taxon>
        <taxon>Magnoliopsida</taxon>
        <taxon>eudicotyledons</taxon>
        <taxon>Gunneridae</taxon>
        <taxon>Pentapetalae</taxon>
        <taxon>rosids</taxon>
        <taxon>malvids</taxon>
        <taxon>Brassicales</taxon>
        <taxon>Brassicaceae</taxon>
        <taxon>Brassiceae</taxon>
        <taxon>Brassica</taxon>
    </lineage>
</organism>
<dbReference type="GO" id="GO:0016042">
    <property type="term" value="P:lipid catabolic process"/>
    <property type="evidence" value="ECO:0007669"/>
    <property type="project" value="UniProtKB-KW"/>
</dbReference>
<dbReference type="CDD" id="cd01837">
    <property type="entry name" value="SGNH_plant_lipase_like"/>
    <property type="match status" value="2"/>
</dbReference>
<comment type="subcellular location">
    <subcellularLocation>
        <location evidence="1">Secreted</location>
    </subcellularLocation>
</comment>
<evidence type="ECO:0000256" key="6">
    <source>
        <dbReference type="ARBA" id="ARBA00022963"/>
    </source>
</evidence>
<comment type="caution">
    <text evidence="9">The sequence shown here is derived from an EMBL/GenBank/DDBJ whole genome shotgun (WGS) entry which is preliminary data.</text>
</comment>
<dbReference type="EMBL" id="JAAMPC010000003">
    <property type="protein sequence ID" value="KAG2320654.1"/>
    <property type="molecule type" value="Genomic_DNA"/>
</dbReference>
<evidence type="ECO:0000256" key="7">
    <source>
        <dbReference type="ARBA" id="ARBA00023098"/>
    </source>
</evidence>
<accession>A0A8X7VZ36</accession>
<keyword evidence="4 8" id="KW-0732">Signal</keyword>
<reference evidence="9 10" key="1">
    <citation type="submission" date="2020-02" db="EMBL/GenBank/DDBJ databases">
        <authorList>
            <person name="Ma Q."/>
            <person name="Huang Y."/>
            <person name="Song X."/>
            <person name="Pei D."/>
        </authorList>
    </citation>
    <scope>NUCLEOTIDE SEQUENCE [LARGE SCALE GENOMIC DNA]</scope>
    <source>
        <strain evidence="9">Sxm20200214</strain>
        <tissue evidence="9">Leaf</tissue>
    </source>
</reference>
<dbReference type="GO" id="GO:0005576">
    <property type="term" value="C:extracellular region"/>
    <property type="evidence" value="ECO:0007669"/>
    <property type="project" value="UniProtKB-SubCell"/>
</dbReference>
<keyword evidence="6" id="KW-0442">Lipid degradation</keyword>
<proteinExistence type="inferred from homology"/>
<dbReference type="PANTHER" id="PTHR45650:SF67">
    <property type="entry name" value="(RAPE) HYPOTHETICAL PROTEIN"/>
    <property type="match status" value="1"/>
</dbReference>
<evidence type="ECO:0000256" key="5">
    <source>
        <dbReference type="ARBA" id="ARBA00022801"/>
    </source>
</evidence>
<evidence type="ECO:0000256" key="1">
    <source>
        <dbReference type="ARBA" id="ARBA00004613"/>
    </source>
</evidence>
<evidence type="ECO:0000256" key="4">
    <source>
        <dbReference type="ARBA" id="ARBA00022729"/>
    </source>
</evidence>
<comment type="similarity">
    <text evidence="2">Belongs to the 'GDSL' lipolytic enzyme family.</text>
</comment>
<dbReference type="AlphaFoldDB" id="A0A8X7VZ36"/>
<name>A0A8X7VZ36_BRACI</name>
<dbReference type="FunFam" id="3.40.50.1110:FF:000003">
    <property type="entry name" value="GDSL esterase/lipase APG"/>
    <property type="match status" value="2"/>
</dbReference>
<protein>
    <submittedName>
        <fullName evidence="9">Uncharacterized protein</fullName>
    </submittedName>
</protein>
<dbReference type="GO" id="GO:0016788">
    <property type="term" value="F:hydrolase activity, acting on ester bonds"/>
    <property type="evidence" value="ECO:0007669"/>
    <property type="project" value="InterPro"/>
</dbReference>
<keyword evidence="5" id="KW-0378">Hydrolase</keyword>
<feature type="chain" id="PRO_5036503639" evidence="8">
    <location>
        <begin position="27"/>
        <end position="723"/>
    </location>
</feature>
<feature type="signal peptide" evidence="8">
    <location>
        <begin position="1"/>
        <end position="26"/>
    </location>
</feature>
<dbReference type="SUPFAM" id="SSF52266">
    <property type="entry name" value="SGNH hydrolase"/>
    <property type="match status" value="1"/>
</dbReference>
<dbReference type="Gene3D" id="3.40.50.1110">
    <property type="entry name" value="SGNH hydrolase"/>
    <property type="match status" value="2"/>
</dbReference>
<dbReference type="InterPro" id="IPR001087">
    <property type="entry name" value="GDSL"/>
</dbReference>
<gene>
    <name evidence="9" type="ORF">Bca52824_013867</name>
</gene>
<evidence type="ECO:0000256" key="2">
    <source>
        <dbReference type="ARBA" id="ARBA00008668"/>
    </source>
</evidence>
<keyword evidence="7" id="KW-0443">Lipid metabolism</keyword>
<dbReference type="InterPro" id="IPR035669">
    <property type="entry name" value="SGNH_plant_lipase-like"/>
</dbReference>
<dbReference type="OrthoDB" id="1600564at2759"/>
<keyword evidence="10" id="KW-1185">Reference proteome</keyword>
<dbReference type="PANTHER" id="PTHR45650">
    <property type="entry name" value="GDSL-LIKE LIPASE/ACYLHYDROLASE-RELATED"/>
    <property type="match status" value="1"/>
</dbReference>
<evidence type="ECO:0000313" key="10">
    <source>
        <dbReference type="Proteomes" id="UP000886595"/>
    </source>
</evidence>
<evidence type="ECO:0000256" key="3">
    <source>
        <dbReference type="ARBA" id="ARBA00022525"/>
    </source>
</evidence>
<sequence>MESYLKKWCFVSMLVLYLGIRFKVKAEPQVPCYFIFGDSLVDNGNNNRLASIARADYYPYGIDLGRPTGRFSNGKTTVDEIAVLLGFDNYIPAYSEVSGEQILQGVNFASAAAGIREETGQQLGQRITFSGQVENYLNTVSQVVQILGDENSAADYLRQCIYSVGLGSNDYLNNYFMPQFYSTSRQYTPEQYADDLINRYRDQLNALYNYGARKFALVGVGAIGCSPNALAQGSPDGRTCVERINSANRIFNSRLKSMVQQLNNYHSDAKFTYINAYGVFQDIIANPSTYGFRVTNAACCGVGRNGGQLTCLPGQGPCSNRDEYVFWDAFHPTDRANTIIAQRSYNAQSSDDVYPIDISAIWCLVYVLLALASIVAKAQQVPCYFIFGDSLVDNGNNNGLVSFARANYFPYGIDFGGPTGRFSNGKTTVDEIAELLGFNNYIPAYNTVSGRQILTGVNYASAAAGIREETGRQLGQRISFSGQVRNYQTTVQQVVSVLGGEAQAADYLKKCIYSVGIAFIKLISTIGSNDYLNNYFMPTFYSSSRQFTPEQFANDLISRYSTQLTALYNYGARKFALIGVGAIGCSPNALSRSRDSKTCDDRINSANQIFNNKLRSMVDQLNNNHPDARFTYINAYGIFQDMITNPSRYGFTTTNAGCCGIGRNAGQITCLPGQRPCGNRNAYVFWDAFHPTEAANVVIARRSYTAQSPSDVYPIDISSLARL</sequence>
<dbReference type="Proteomes" id="UP000886595">
    <property type="component" value="Unassembled WGS sequence"/>
</dbReference>
<dbReference type="Pfam" id="PF00657">
    <property type="entry name" value="Lipase_GDSL"/>
    <property type="match status" value="2"/>
</dbReference>